<evidence type="ECO:0000313" key="2">
    <source>
        <dbReference type="EMBL" id="HIZ66730.1"/>
    </source>
</evidence>
<gene>
    <name evidence="2" type="ORF">H9809_12690</name>
</gene>
<name>A0A9D2FUM5_9FIRM</name>
<accession>A0A9D2FUM5</accession>
<dbReference type="PANTHER" id="PTHR33169">
    <property type="entry name" value="PADR-FAMILY TRANSCRIPTIONAL REGULATOR"/>
    <property type="match status" value="1"/>
</dbReference>
<comment type="caution">
    <text evidence="2">The sequence shown here is derived from an EMBL/GenBank/DDBJ whole genome shotgun (WGS) entry which is preliminary data.</text>
</comment>
<reference evidence="2" key="2">
    <citation type="submission" date="2021-04" db="EMBL/GenBank/DDBJ databases">
        <authorList>
            <person name="Gilroy R."/>
        </authorList>
    </citation>
    <scope>NUCLEOTIDE SEQUENCE</scope>
    <source>
        <strain evidence="2">1068</strain>
    </source>
</reference>
<dbReference type="EMBL" id="DXBG01000297">
    <property type="protein sequence ID" value="HIZ66730.1"/>
    <property type="molecule type" value="Genomic_DNA"/>
</dbReference>
<evidence type="ECO:0000313" key="3">
    <source>
        <dbReference type="Proteomes" id="UP000824056"/>
    </source>
</evidence>
<reference evidence="2" key="1">
    <citation type="journal article" date="2021" name="PeerJ">
        <title>Extensive microbial diversity within the chicken gut microbiome revealed by metagenomics and culture.</title>
        <authorList>
            <person name="Gilroy R."/>
            <person name="Ravi A."/>
            <person name="Getino M."/>
            <person name="Pursley I."/>
            <person name="Horton D.L."/>
            <person name="Alikhan N.F."/>
            <person name="Baker D."/>
            <person name="Gharbi K."/>
            <person name="Hall N."/>
            <person name="Watson M."/>
            <person name="Adriaenssens E.M."/>
            <person name="Foster-Nyarko E."/>
            <person name="Jarju S."/>
            <person name="Secka A."/>
            <person name="Antonio M."/>
            <person name="Oren A."/>
            <person name="Chaudhuri R.R."/>
            <person name="La Ragione R."/>
            <person name="Hildebrand F."/>
            <person name="Pallen M.J."/>
        </authorList>
    </citation>
    <scope>NUCLEOTIDE SEQUENCE</scope>
    <source>
        <strain evidence="2">1068</strain>
    </source>
</reference>
<dbReference type="Pfam" id="PF03551">
    <property type="entry name" value="PadR"/>
    <property type="match status" value="1"/>
</dbReference>
<sequence length="104" mass="12210">MPREQFQTLTEPMYYILMALIQECCGVDIMEKVQRLSKGRVKVGPGTLYAMLAKFESSGIIRLTREEGRRKSYRITDAGKEMLKEEYRRLKVMAEDGREWLEDL</sequence>
<protein>
    <submittedName>
        <fullName evidence="2">PadR family transcriptional regulator</fullName>
    </submittedName>
</protein>
<dbReference type="InterPro" id="IPR036388">
    <property type="entry name" value="WH-like_DNA-bd_sf"/>
</dbReference>
<dbReference type="SUPFAM" id="SSF46785">
    <property type="entry name" value="Winged helix' DNA-binding domain"/>
    <property type="match status" value="1"/>
</dbReference>
<feature type="domain" description="Transcription regulator PadR N-terminal" evidence="1">
    <location>
        <begin position="22"/>
        <end position="85"/>
    </location>
</feature>
<dbReference type="AlphaFoldDB" id="A0A9D2FUM5"/>
<dbReference type="PANTHER" id="PTHR33169:SF13">
    <property type="entry name" value="PADR-FAMILY TRANSCRIPTIONAL REGULATOR"/>
    <property type="match status" value="1"/>
</dbReference>
<dbReference type="InterPro" id="IPR005149">
    <property type="entry name" value="Tscrpt_reg_PadR_N"/>
</dbReference>
<dbReference type="Gene3D" id="1.10.10.10">
    <property type="entry name" value="Winged helix-like DNA-binding domain superfamily/Winged helix DNA-binding domain"/>
    <property type="match status" value="1"/>
</dbReference>
<organism evidence="2 3">
    <name type="scientific">Candidatus Blautia pullicola</name>
    <dbReference type="NCBI Taxonomy" id="2838498"/>
    <lineage>
        <taxon>Bacteria</taxon>
        <taxon>Bacillati</taxon>
        <taxon>Bacillota</taxon>
        <taxon>Clostridia</taxon>
        <taxon>Lachnospirales</taxon>
        <taxon>Lachnospiraceae</taxon>
        <taxon>Blautia</taxon>
    </lineage>
</organism>
<dbReference type="InterPro" id="IPR036390">
    <property type="entry name" value="WH_DNA-bd_sf"/>
</dbReference>
<dbReference type="Proteomes" id="UP000824056">
    <property type="component" value="Unassembled WGS sequence"/>
</dbReference>
<proteinExistence type="predicted"/>
<evidence type="ECO:0000259" key="1">
    <source>
        <dbReference type="Pfam" id="PF03551"/>
    </source>
</evidence>
<dbReference type="InterPro" id="IPR052509">
    <property type="entry name" value="Metal_resp_DNA-bind_regulator"/>
</dbReference>